<feature type="non-terminal residue" evidence="1">
    <location>
        <position position="1"/>
    </location>
</feature>
<comment type="caution">
    <text evidence="1">The sequence shown here is derived from an EMBL/GenBank/DDBJ whole genome shotgun (WGS) entry which is preliminary data.</text>
</comment>
<dbReference type="Proteomes" id="UP000789572">
    <property type="component" value="Unassembled WGS sequence"/>
</dbReference>
<protein>
    <submittedName>
        <fullName evidence="1">4306_t:CDS:1</fullName>
    </submittedName>
</protein>
<dbReference type="EMBL" id="CAJVPJ010002615">
    <property type="protein sequence ID" value="CAG8625648.1"/>
    <property type="molecule type" value="Genomic_DNA"/>
</dbReference>
<evidence type="ECO:0000313" key="2">
    <source>
        <dbReference type="Proteomes" id="UP000789572"/>
    </source>
</evidence>
<organism evidence="1 2">
    <name type="scientific">Paraglomus occultum</name>
    <dbReference type="NCBI Taxonomy" id="144539"/>
    <lineage>
        <taxon>Eukaryota</taxon>
        <taxon>Fungi</taxon>
        <taxon>Fungi incertae sedis</taxon>
        <taxon>Mucoromycota</taxon>
        <taxon>Glomeromycotina</taxon>
        <taxon>Glomeromycetes</taxon>
        <taxon>Paraglomerales</taxon>
        <taxon>Paraglomeraceae</taxon>
        <taxon>Paraglomus</taxon>
    </lineage>
</organism>
<proteinExistence type="predicted"/>
<keyword evidence="2" id="KW-1185">Reference proteome</keyword>
<reference evidence="1" key="1">
    <citation type="submission" date="2021-06" db="EMBL/GenBank/DDBJ databases">
        <authorList>
            <person name="Kallberg Y."/>
            <person name="Tangrot J."/>
            <person name="Rosling A."/>
        </authorList>
    </citation>
    <scope>NUCLEOTIDE SEQUENCE</scope>
    <source>
        <strain evidence="1">IA702</strain>
    </source>
</reference>
<name>A0A9N9D494_9GLOM</name>
<dbReference type="AlphaFoldDB" id="A0A9N9D494"/>
<gene>
    <name evidence="1" type="ORF">POCULU_LOCUS8636</name>
</gene>
<accession>A0A9N9D494</accession>
<sequence>KDTSGIKLVDLQRVNYYWIASFSIFARQISASITAAIGFQPNELDTFNWQCHGTTKCYQTSATRTKTRRRVNNLVCGPFIVHAIGDAAMNAWWMERLRVEVERLRVEDRARIQEKEERRIAELEQQRLMDVGDRRGIEINDSRKRERTYVPICLPIRKYAGVNFSTNRIILNTPSYNNNVLE</sequence>
<evidence type="ECO:0000313" key="1">
    <source>
        <dbReference type="EMBL" id="CAG8625648.1"/>
    </source>
</evidence>